<accession>A0A0C6FPU3</accession>
<dbReference type="OrthoDB" id="7978308at2"/>
<dbReference type="Proteomes" id="UP000061432">
    <property type="component" value="Chromosome"/>
</dbReference>
<gene>
    <name evidence="1" type="ORF">Maq22A_c06700</name>
</gene>
<dbReference type="AlphaFoldDB" id="A0A0C6FPU3"/>
<organism evidence="1 2">
    <name type="scientific">Methylobacterium aquaticum</name>
    <dbReference type="NCBI Taxonomy" id="270351"/>
    <lineage>
        <taxon>Bacteria</taxon>
        <taxon>Pseudomonadati</taxon>
        <taxon>Pseudomonadota</taxon>
        <taxon>Alphaproteobacteria</taxon>
        <taxon>Hyphomicrobiales</taxon>
        <taxon>Methylobacteriaceae</taxon>
        <taxon>Methylobacterium</taxon>
    </lineage>
</organism>
<protein>
    <submittedName>
        <fullName evidence="1">Uncharacterized protein</fullName>
    </submittedName>
</protein>
<dbReference type="RefSeq" id="WP_145984599.1">
    <property type="nucleotide sequence ID" value="NZ_AP014704.1"/>
</dbReference>
<sequence length="298" mass="34340">MAKSQNGLYHLYDVSAAINYILDINNSPYLRAIRLYELQIAILFGRKLNDRQRQKKEFPDRWLAISSDLLASACVCSAMKLLCYMHKTRRIGRNSQLDLLDDPDARDVLGRVLRTPAGLKKIATGHRPRVLDIKLKNRSRQQRRYAPLYDVSLRWEMIEGSKLKGGWTTSKRVFIPKAGTEAHDIIRRYYKGLRGLSTAQKYKDKGDFIAGFVWLRHFHGGVFRPREVEKASFARKLLAEANDVDGLRRIFGQYEFIKARLEGRSYKLLALDLAQPVPLIEVPILPLSEELREAIETL</sequence>
<name>A0A0C6FPU3_9HYPH</name>
<dbReference type="PATRIC" id="fig|270351.10.peg.1274"/>
<reference evidence="2" key="2">
    <citation type="submission" date="2015-01" db="EMBL/GenBank/DDBJ databases">
        <title>Complete genome sequence of Methylobacterium aquaticum strain 22A.</title>
        <authorList>
            <person name="Tani A."/>
            <person name="Ogura Y."/>
            <person name="Hayashi T."/>
        </authorList>
    </citation>
    <scope>NUCLEOTIDE SEQUENCE [LARGE SCALE GENOMIC DNA]</scope>
    <source>
        <strain evidence="2">MA-22A</strain>
    </source>
</reference>
<dbReference type="KEGG" id="maqu:Maq22A_c06700"/>
<dbReference type="STRING" id="270351.Maq22A_c06700"/>
<proteinExistence type="predicted"/>
<reference evidence="1 2" key="1">
    <citation type="journal article" date="2015" name="Genome Announc.">
        <title>Complete Genome Sequence of Methylobacterium aquaticum Strain 22A, Isolated from Racomitrium japonicum Moss.</title>
        <authorList>
            <person name="Tani A."/>
            <person name="Ogura Y."/>
            <person name="Hayashi T."/>
            <person name="Kimbara K."/>
        </authorList>
    </citation>
    <scope>NUCLEOTIDE SEQUENCE [LARGE SCALE GENOMIC DNA]</scope>
    <source>
        <strain evidence="1 2">MA-22A</strain>
    </source>
</reference>
<evidence type="ECO:0000313" key="2">
    <source>
        <dbReference type="Proteomes" id="UP000061432"/>
    </source>
</evidence>
<dbReference type="EMBL" id="AP014704">
    <property type="protein sequence ID" value="BAQ44685.1"/>
    <property type="molecule type" value="Genomic_DNA"/>
</dbReference>
<evidence type="ECO:0000313" key="1">
    <source>
        <dbReference type="EMBL" id="BAQ44685.1"/>
    </source>
</evidence>